<evidence type="ECO:0000313" key="2">
    <source>
        <dbReference type="Proteomes" id="UP000492821"/>
    </source>
</evidence>
<name>A0A7E4W8J5_PANRE</name>
<protein>
    <submittedName>
        <fullName evidence="3">Uncharacterized protein</fullName>
    </submittedName>
</protein>
<sequence>MERQVFFSNLDGGLLCVSSGHFFAFRPLVRPVARRDPFDQCPFLPWLAAKQAVPFDHHRGRRNSSGSGGRRRHRPPAAQQRTFCSASGEPPHSGSPLASALVGLDARRERGVGWMQSSPPSFDNFIHTNMPRRRSDYSAIRDGPVRPACLAVHFAQCHTH</sequence>
<dbReference type="WBParaSite" id="Pan_g7725.t1">
    <property type="protein sequence ID" value="Pan_g7725.t1"/>
    <property type="gene ID" value="Pan_g7725"/>
</dbReference>
<reference evidence="2" key="1">
    <citation type="journal article" date="2013" name="Genetics">
        <title>The draft genome and transcriptome of Panagrellus redivivus are shaped by the harsh demands of a free-living lifestyle.</title>
        <authorList>
            <person name="Srinivasan J."/>
            <person name="Dillman A.R."/>
            <person name="Macchietto M.G."/>
            <person name="Heikkinen L."/>
            <person name="Lakso M."/>
            <person name="Fracchia K.M."/>
            <person name="Antoshechkin I."/>
            <person name="Mortazavi A."/>
            <person name="Wong G."/>
            <person name="Sternberg P.W."/>
        </authorList>
    </citation>
    <scope>NUCLEOTIDE SEQUENCE [LARGE SCALE GENOMIC DNA]</scope>
    <source>
        <strain evidence="2">MT8872</strain>
    </source>
</reference>
<reference evidence="3" key="2">
    <citation type="submission" date="2020-10" db="UniProtKB">
        <authorList>
            <consortium name="WormBaseParasite"/>
        </authorList>
    </citation>
    <scope>IDENTIFICATION</scope>
</reference>
<dbReference type="Proteomes" id="UP000492821">
    <property type="component" value="Unassembled WGS sequence"/>
</dbReference>
<keyword evidence="2" id="KW-1185">Reference proteome</keyword>
<proteinExistence type="predicted"/>
<feature type="region of interest" description="Disordered" evidence="1">
    <location>
        <begin position="55"/>
        <end position="98"/>
    </location>
</feature>
<evidence type="ECO:0000256" key="1">
    <source>
        <dbReference type="SAM" id="MobiDB-lite"/>
    </source>
</evidence>
<accession>A0A7E4W8J5</accession>
<dbReference type="AlphaFoldDB" id="A0A7E4W8J5"/>
<organism evidence="2 3">
    <name type="scientific">Panagrellus redivivus</name>
    <name type="common">Microworm</name>
    <dbReference type="NCBI Taxonomy" id="6233"/>
    <lineage>
        <taxon>Eukaryota</taxon>
        <taxon>Metazoa</taxon>
        <taxon>Ecdysozoa</taxon>
        <taxon>Nematoda</taxon>
        <taxon>Chromadorea</taxon>
        <taxon>Rhabditida</taxon>
        <taxon>Tylenchina</taxon>
        <taxon>Panagrolaimomorpha</taxon>
        <taxon>Panagrolaimoidea</taxon>
        <taxon>Panagrolaimidae</taxon>
        <taxon>Panagrellus</taxon>
    </lineage>
</organism>
<evidence type="ECO:0000313" key="3">
    <source>
        <dbReference type="WBParaSite" id="Pan_g7725.t1"/>
    </source>
</evidence>